<dbReference type="EMBL" id="DYUB01000050">
    <property type="protein sequence ID" value="HJG95729.1"/>
    <property type="molecule type" value="Genomic_DNA"/>
</dbReference>
<keyword evidence="4 6" id="KW-0949">S-adenosyl-L-methionine</keyword>
<dbReference type="GO" id="GO:0003886">
    <property type="term" value="F:DNA (cytosine-5-)-methyltransferase activity"/>
    <property type="evidence" value="ECO:0007669"/>
    <property type="project" value="UniProtKB-EC"/>
</dbReference>
<evidence type="ECO:0000256" key="1">
    <source>
        <dbReference type="ARBA" id="ARBA00011975"/>
    </source>
</evidence>
<accession>A0A921MZU4</accession>
<feature type="active site" evidence="6">
    <location>
        <position position="88"/>
    </location>
</feature>
<dbReference type="Proteomes" id="UP000776700">
    <property type="component" value="Unassembled WGS sequence"/>
</dbReference>
<evidence type="ECO:0000256" key="3">
    <source>
        <dbReference type="ARBA" id="ARBA00022679"/>
    </source>
</evidence>
<dbReference type="SUPFAM" id="SSF53335">
    <property type="entry name" value="S-adenosyl-L-methionine-dependent methyltransferases"/>
    <property type="match status" value="1"/>
</dbReference>
<sequence>MNVLSLFDGMSCGQIAFEKLGIRFDGVNDKYFASEIKKYAIKVTKENYPNTIHIGDVTKVSYKNGTLYTENGEYEVGEIDYLIGGSPCQDFSYAKLQTSKNNKYGLEGDKSKLFYEYLRLLKEINPKYFLLENVKMKEDSKKQLDNYLGVEGRYINSIDFSFQNRPRFYWTNINILPYEAKDINFQDYKDTDEEYCDNFKVKPTLSRLRMWNNGEGRNSRGSCANITESRKVYCLTRKQDRCPNSGLIKHKDFCRFLTQRELEAAQTVPSGYTDCLTYSQAQCVLGDGWTVDVIAHILKSSFNTEVEEVVLGKSIVEQLKWII</sequence>
<reference evidence="7" key="2">
    <citation type="submission" date="2021-09" db="EMBL/GenBank/DDBJ databases">
        <authorList>
            <person name="Gilroy R."/>
        </authorList>
    </citation>
    <scope>NUCLEOTIDE SEQUENCE</scope>
    <source>
        <strain evidence="7">1277</strain>
    </source>
</reference>
<dbReference type="GO" id="GO:0032259">
    <property type="term" value="P:methylation"/>
    <property type="evidence" value="ECO:0007669"/>
    <property type="project" value="UniProtKB-KW"/>
</dbReference>
<dbReference type="Gene3D" id="3.40.50.150">
    <property type="entry name" value="Vaccinia Virus protein VP39"/>
    <property type="match status" value="1"/>
</dbReference>
<dbReference type="PANTHER" id="PTHR23068:SF25">
    <property type="entry name" value="DNA (CYTOSINE-5)-METHYLTRANSFERASE DRM2"/>
    <property type="match status" value="1"/>
</dbReference>
<keyword evidence="3 6" id="KW-0808">Transferase</keyword>
<dbReference type="InterPro" id="IPR001525">
    <property type="entry name" value="C5_MeTfrase"/>
</dbReference>
<evidence type="ECO:0000256" key="6">
    <source>
        <dbReference type="PROSITE-ProRule" id="PRU01016"/>
    </source>
</evidence>
<evidence type="ECO:0000256" key="2">
    <source>
        <dbReference type="ARBA" id="ARBA00022603"/>
    </source>
</evidence>
<dbReference type="PANTHER" id="PTHR23068">
    <property type="entry name" value="DNA CYTOSINE-5- -METHYLTRANSFERASE 3-RELATED"/>
    <property type="match status" value="1"/>
</dbReference>
<evidence type="ECO:0000256" key="4">
    <source>
        <dbReference type="ARBA" id="ARBA00022691"/>
    </source>
</evidence>
<keyword evidence="5" id="KW-0680">Restriction system</keyword>
<proteinExistence type="inferred from homology"/>
<dbReference type="InterPro" id="IPR018117">
    <property type="entry name" value="C5_DNA_meth_AS"/>
</dbReference>
<organism evidence="7 8">
    <name type="scientific">Romboutsia timonensis</name>
    <dbReference type="NCBI Taxonomy" id="1776391"/>
    <lineage>
        <taxon>Bacteria</taxon>
        <taxon>Bacillati</taxon>
        <taxon>Bacillota</taxon>
        <taxon>Clostridia</taxon>
        <taxon>Peptostreptococcales</taxon>
        <taxon>Peptostreptococcaceae</taxon>
        <taxon>Romboutsia</taxon>
    </lineage>
</organism>
<dbReference type="NCBIfam" id="TIGR00675">
    <property type="entry name" value="dcm"/>
    <property type="match status" value="1"/>
</dbReference>
<comment type="caution">
    <text evidence="7">The sequence shown here is derived from an EMBL/GenBank/DDBJ whole genome shotgun (WGS) entry which is preliminary data.</text>
</comment>
<dbReference type="AlphaFoldDB" id="A0A921MZU4"/>
<dbReference type="PROSITE" id="PS51679">
    <property type="entry name" value="SAM_MT_C5"/>
    <property type="match status" value="1"/>
</dbReference>
<evidence type="ECO:0000313" key="8">
    <source>
        <dbReference type="Proteomes" id="UP000776700"/>
    </source>
</evidence>
<name>A0A921MZU4_9FIRM</name>
<evidence type="ECO:0000256" key="5">
    <source>
        <dbReference type="ARBA" id="ARBA00022747"/>
    </source>
</evidence>
<protein>
    <recommendedName>
        <fullName evidence="1">DNA (cytosine-5-)-methyltransferase</fullName>
        <ecNumber evidence="1">2.1.1.37</ecNumber>
    </recommendedName>
</protein>
<dbReference type="GO" id="GO:0009307">
    <property type="term" value="P:DNA restriction-modification system"/>
    <property type="evidence" value="ECO:0007669"/>
    <property type="project" value="UniProtKB-KW"/>
</dbReference>
<dbReference type="Pfam" id="PF00145">
    <property type="entry name" value="DNA_methylase"/>
    <property type="match status" value="1"/>
</dbReference>
<reference evidence="7" key="1">
    <citation type="journal article" date="2021" name="PeerJ">
        <title>Extensive microbial diversity within the chicken gut microbiome revealed by metagenomics and culture.</title>
        <authorList>
            <person name="Gilroy R."/>
            <person name="Ravi A."/>
            <person name="Getino M."/>
            <person name="Pursley I."/>
            <person name="Horton D.L."/>
            <person name="Alikhan N.F."/>
            <person name="Baker D."/>
            <person name="Gharbi K."/>
            <person name="Hall N."/>
            <person name="Watson M."/>
            <person name="Adriaenssens E.M."/>
            <person name="Foster-Nyarko E."/>
            <person name="Jarju S."/>
            <person name="Secka A."/>
            <person name="Antonio M."/>
            <person name="Oren A."/>
            <person name="Chaudhuri R.R."/>
            <person name="La Ragione R."/>
            <person name="Hildebrand F."/>
            <person name="Pallen M.J."/>
        </authorList>
    </citation>
    <scope>NUCLEOTIDE SEQUENCE</scope>
    <source>
        <strain evidence="7">1277</strain>
    </source>
</reference>
<dbReference type="InterPro" id="IPR029063">
    <property type="entry name" value="SAM-dependent_MTases_sf"/>
</dbReference>
<keyword evidence="2 6" id="KW-0489">Methyltransferase</keyword>
<dbReference type="InterPro" id="IPR050390">
    <property type="entry name" value="C5-Methyltransferase"/>
</dbReference>
<comment type="similarity">
    <text evidence="6">Belongs to the class I-like SAM-binding methyltransferase superfamily. C5-methyltransferase family.</text>
</comment>
<evidence type="ECO:0000313" key="7">
    <source>
        <dbReference type="EMBL" id="HJG95729.1"/>
    </source>
</evidence>
<dbReference type="PROSITE" id="PS00094">
    <property type="entry name" value="C5_MTASE_1"/>
    <property type="match status" value="1"/>
</dbReference>
<gene>
    <name evidence="7" type="primary">dcm</name>
    <name evidence="7" type="ORF">K8V90_01350</name>
</gene>
<dbReference type="EC" id="2.1.1.37" evidence="1"/>